<evidence type="ECO:0000313" key="1">
    <source>
        <dbReference type="EMBL" id="KII68146.1"/>
    </source>
</evidence>
<dbReference type="Proteomes" id="UP000031668">
    <property type="component" value="Unassembled WGS sequence"/>
</dbReference>
<keyword evidence="2" id="KW-1185">Reference proteome</keyword>
<dbReference type="OrthoDB" id="4843387at2759"/>
<dbReference type="SUPFAM" id="SSF46689">
    <property type="entry name" value="Homeodomain-like"/>
    <property type="match status" value="1"/>
</dbReference>
<dbReference type="AlphaFoldDB" id="A0A0C2MLT9"/>
<reference evidence="1 2" key="1">
    <citation type="journal article" date="2014" name="Genome Biol. Evol.">
        <title>The genome of the myxosporean Thelohanellus kitauei shows adaptations to nutrient acquisition within its fish host.</title>
        <authorList>
            <person name="Yang Y."/>
            <person name="Xiong J."/>
            <person name="Zhou Z."/>
            <person name="Huo F."/>
            <person name="Miao W."/>
            <person name="Ran C."/>
            <person name="Liu Y."/>
            <person name="Zhang J."/>
            <person name="Feng J."/>
            <person name="Wang M."/>
            <person name="Wang M."/>
            <person name="Wang L."/>
            <person name="Yao B."/>
        </authorList>
    </citation>
    <scope>NUCLEOTIDE SEQUENCE [LARGE SCALE GENOMIC DNA]</scope>
    <source>
        <strain evidence="1">Wuqing</strain>
    </source>
</reference>
<dbReference type="InterPro" id="IPR009057">
    <property type="entry name" value="Homeodomain-like_sf"/>
</dbReference>
<comment type="caution">
    <text evidence="1">The sequence shown here is derived from an EMBL/GenBank/DDBJ whole genome shotgun (WGS) entry which is preliminary data.</text>
</comment>
<organism evidence="1 2">
    <name type="scientific">Thelohanellus kitauei</name>
    <name type="common">Myxosporean</name>
    <dbReference type="NCBI Taxonomy" id="669202"/>
    <lineage>
        <taxon>Eukaryota</taxon>
        <taxon>Metazoa</taxon>
        <taxon>Cnidaria</taxon>
        <taxon>Myxozoa</taxon>
        <taxon>Myxosporea</taxon>
        <taxon>Bivalvulida</taxon>
        <taxon>Platysporina</taxon>
        <taxon>Myxobolidae</taxon>
        <taxon>Thelohanellus</taxon>
    </lineage>
</organism>
<dbReference type="Pfam" id="PF13384">
    <property type="entry name" value="HTH_23"/>
    <property type="match status" value="1"/>
</dbReference>
<accession>A0A0C2MLT9</accession>
<name>A0A0C2MLT9_THEKT</name>
<protein>
    <submittedName>
        <fullName evidence="1">Uncharacterized protein</fullName>
    </submittedName>
</protein>
<dbReference type="Gene3D" id="1.10.10.10">
    <property type="entry name" value="Winged helix-like DNA-binding domain superfamily/Winged helix DNA-binding domain"/>
    <property type="match status" value="1"/>
</dbReference>
<dbReference type="EMBL" id="JWZT01002953">
    <property type="protein sequence ID" value="KII68146.1"/>
    <property type="molecule type" value="Genomic_DNA"/>
</dbReference>
<sequence length="169" mass="19710">MRATILQGFHHKSSTSFHKSRRSHLLSSRSCFQSGQIESEVRELIVELHNEGQSLKQISGVLGCYRHHVYRFVKPYDADGRLSIQKTGIKQEKLSKEHKDFIKDKQDDDCFITLRPLKTKLFERFEAIGSFCYSFKTVTFVPERRNTLENISILYMDIINSLRHLSGDQ</sequence>
<dbReference type="InterPro" id="IPR036388">
    <property type="entry name" value="WH-like_DNA-bd_sf"/>
</dbReference>
<proteinExistence type="predicted"/>
<gene>
    <name evidence="1" type="ORF">RF11_03028</name>
</gene>
<evidence type="ECO:0000313" key="2">
    <source>
        <dbReference type="Proteomes" id="UP000031668"/>
    </source>
</evidence>